<reference evidence="3" key="1">
    <citation type="submission" date="2022-01" db="EMBL/GenBank/DDBJ databases">
        <title>Paenibacillus spongiae sp. nov., isolated from marine sponge.</title>
        <authorList>
            <person name="Li Z."/>
            <person name="Zhang M."/>
        </authorList>
    </citation>
    <scope>NUCLEOTIDE SEQUENCE</scope>
    <source>
        <strain evidence="3">PHS-Z3</strain>
    </source>
</reference>
<sequence length="471" mass="52855">MRKLKTFASVMLVFAFIFVTACSGSDKPNNDPGAEKNAETPKNDAAAPEDTPEPKEPEEPKIDLGGREIRILLDDAEQRGLGGPVEGTKFGDMRMERQKEVEKKYNVKIVYEPLAYGQVNEKLIASGLAGEPVADIVAIDKYFAIPLINQGLLREVDDLFDFNDPKWPKGIQNFGAWNGKMYGFTDSVNAGSGIYYNKTLFKREGLPDPHQLVKEDKWNWDTFLEILKKATKDTDGDGNIDQWGIANHAPIIARIIMYANNGALVENRDGKWVFTGDEPNAVEAMRFLYDLVNTHKVMMPNKNGNFEDWVDSQTAFHTGKAAMVTGELWEAGGRKEMTDEFGFVYFPKGPKATEYANSLENFSLYFMPANVKQPEVVAQIWNDLILWDETRNIRKEFNERNLQGAEDVEAALTISDWVNPVPWAGVGDIGGNLSPAIWNFVRNGSTPESEMEKIKQPVQKSLDDILNKAKK</sequence>
<dbReference type="Proteomes" id="UP001057877">
    <property type="component" value="Chromosome"/>
</dbReference>
<dbReference type="EMBL" id="CP091430">
    <property type="protein sequence ID" value="UVI31821.1"/>
    <property type="molecule type" value="Genomic_DNA"/>
</dbReference>
<feature type="compositionally biased region" description="Basic and acidic residues" evidence="1">
    <location>
        <begin position="33"/>
        <end position="42"/>
    </location>
</feature>
<feature type="chain" id="PRO_5046879859" evidence="2">
    <location>
        <begin position="22"/>
        <end position="471"/>
    </location>
</feature>
<evidence type="ECO:0000256" key="1">
    <source>
        <dbReference type="SAM" id="MobiDB-lite"/>
    </source>
</evidence>
<keyword evidence="4" id="KW-1185">Reference proteome</keyword>
<keyword evidence="2" id="KW-0732">Signal</keyword>
<dbReference type="Pfam" id="PF01547">
    <property type="entry name" value="SBP_bac_1"/>
    <property type="match status" value="1"/>
</dbReference>
<name>A0ABY5SCY8_9BACL</name>
<organism evidence="3 4">
    <name type="scientific">Paenibacillus spongiae</name>
    <dbReference type="NCBI Taxonomy" id="2909671"/>
    <lineage>
        <taxon>Bacteria</taxon>
        <taxon>Bacillati</taxon>
        <taxon>Bacillota</taxon>
        <taxon>Bacilli</taxon>
        <taxon>Bacillales</taxon>
        <taxon>Paenibacillaceae</taxon>
        <taxon>Paenibacillus</taxon>
    </lineage>
</organism>
<feature type="signal peptide" evidence="2">
    <location>
        <begin position="1"/>
        <end position="21"/>
    </location>
</feature>
<dbReference type="RefSeq" id="WP_258387885.1">
    <property type="nucleotide sequence ID" value="NZ_CP091430.1"/>
</dbReference>
<evidence type="ECO:0000313" key="3">
    <source>
        <dbReference type="EMBL" id="UVI31821.1"/>
    </source>
</evidence>
<feature type="region of interest" description="Disordered" evidence="1">
    <location>
        <begin position="25"/>
        <end position="64"/>
    </location>
</feature>
<evidence type="ECO:0000256" key="2">
    <source>
        <dbReference type="SAM" id="SignalP"/>
    </source>
</evidence>
<proteinExistence type="predicted"/>
<dbReference type="PANTHER" id="PTHR43649:SF12">
    <property type="entry name" value="DIACETYLCHITOBIOSE BINDING PROTEIN DASA"/>
    <property type="match status" value="1"/>
</dbReference>
<protein>
    <submittedName>
        <fullName evidence="3">Extracellular solute-binding protein</fullName>
    </submittedName>
</protein>
<accession>A0ABY5SCY8</accession>
<dbReference type="InterPro" id="IPR050490">
    <property type="entry name" value="Bact_solute-bd_prot1"/>
</dbReference>
<gene>
    <name evidence="3" type="ORF">L1F29_08405</name>
</gene>
<feature type="compositionally biased region" description="Basic and acidic residues" evidence="1">
    <location>
        <begin position="52"/>
        <end position="64"/>
    </location>
</feature>
<dbReference type="SUPFAM" id="SSF53850">
    <property type="entry name" value="Periplasmic binding protein-like II"/>
    <property type="match status" value="1"/>
</dbReference>
<dbReference type="PROSITE" id="PS51257">
    <property type="entry name" value="PROKAR_LIPOPROTEIN"/>
    <property type="match status" value="1"/>
</dbReference>
<dbReference type="Gene3D" id="3.40.190.10">
    <property type="entry name" value="Periplasmic binding protein-like II"/>
    <property type="match status" value="1"/>
</dbReference>
<dbReference type="PANTHER" id="PTHR43649">
    <property type="entry name" value="ARABINOSE-BINDING PROTEIN-RELATED"/>
    <property type="match status" value="1"/>
</dbReference>
<evidence type="ECO:0000313" key="4">
    <source>
        <dbReference type="Proteomes" id="UP001057877"/>
    </source>
</evidence>
<dbReference type="InterPro" id="IPR006059">
    <property type="entry name" value="SBP"/>
</dbReference>